<keyword evidence="4" id="KW-0479">Metal-binding</keyword>
<dbReference type="Gene3D" id="3.10.660.10">
    <property type="entry name" value="DPH Zinc finger"/>
    <property type="match status" value="1"/>
</dbReference>
<dbReference type="OMA" id="LEDMTWE"/>
<keyword evidence="11" id="KW-1185">Reference proteome</keyword>
<dbReference type="InterPro" id="IPR044248">
    <property type="entry name" value="DPH3/4-like"/>
</dbReference>
<dbReference type="Pfam" id="PF00226">
    <property type="entry name" value="DnaJ"/>
    <property type="match status" value="1"/>
</dbReference>
<evidence type="ECO:0008006" key="12">
    <source>
        <dbReference type="Google" id="ProtNLM"/>
    </source>
</evidence>
<protein>
    <recommendedName>
        <fullName evidence="12">DPH4 homolog</fullName>
    </recommendedName>
</protein>
<evidence type="ECO:0000256" key="4">
    <source>
        <dbReference type="ARBA" id="ARBA00022723"/>
    </source>
</evidence>
<dbReference type="PANTHER" id="PTHR21454:SF47">
    <property type="entry name" value="DNAJ HEAT SHOCK N-TERMINAL DOMAIN-CONTAINING PROTEIN"/>
    <property type="match status" value="1"/>
</dbReference>
<dbReference type="InterPro" id="IPR036869">
    <property type="entry name" value="J_dom_sf"/>
</dbReference>
<dbReference type="PROSITE" id="PS51074">
    <property type="entry name" value="DPH_MB"/>
    <property type="match status" value="1"/>
</dbReference>
<proteinExistence type="inferred from homology"/>
<dbReference type="SUPFAM" id="SSF46565">
    <property type="entry name" value="Chaperone J-domain"/>
    <property type="match status" value="1"/>
</dbReference>
<dbReference type="PANTHER" id="PTHR21454">
    <property type="entry name" value="DPH3 HOMOLOG-RELATED"/>
    <property type="match status" value="1"/>
</dbReference>
<dbReference type="OrthoDB" id="66964at2759"/>
<feature type="domain" description="DPH-type MB" evidence="9">
    <location>
        <begin position="87"/>
        <end position="171"/>
    </location>
</feature>
<evidence type="ECO:0000259" key="8">
    <source>
        <dbReference type="PROSITE" id="PS50076"/>
    </source>
</evidence>
<sequence length="228" mass="24937">MLLGRSSIQKTHYDILSVNEDASYNDIRASYRSAILNSHPDKLRMASEIPDLDQESENRFLKVQKAWEILGDSRSRLVYDSELRASRRDTVNAEDVSFGDMMVEDVGEVLELFYQCRCGNFYSVDSSELGEMGYSLERSGSKILFRTPDALPASFLIPCGSCSLKIRLMIDMDTRLYSKNLGYPLCGSSVLEPVGLTQIPIGRGGEAQSDTTCGASSGAGAGAGGMDV</sequence>
<evidence type="ECO:0000259" key="9">
    <source>
        <dbReference type="PROSITE" id="PS51074"/>
    </source>
</evidence>
<reference evidence="10 11" key="1">
    <citation type="submission" date="2020-04" db="EMBL/GenBank/DDBJ databases">
        <title>Plant Genome Project.</title>
        <authorList>
            <person name="Zhang R.-G."/>
        </authorList>
    </citation>
    <scope>NUCLEOTIDE SEQUENCE [LARGE SCALE GENOMIC DNA]</scope>
    <source>
        <strain evidence="10">YNK0</strain>
        <tissue evidence="10">Leaf</tissue>
    </source>
</reference>
<evidence type="ECO:0000256" key="2">
    <source>
        <dbReference type="ARBA" id="ARBA00004496"/>
    </source>
</evidence>
<feature type="domain" description="J" evidence="8">
    <location>
        <begin position="11"/>
        <end position="83"/>
    </location>
</feature>
<feature type="region of interest" description="Disordered" evidence="7">
    <location>
        <begin position="205"/>
        <end position="228"/>
    </location>
</feature>
<comment type="similarity">
    <text evidence="3">Belongs to the DPH4 family.</text>
</comment>
<accession>A0A834ZMM8</accession>
<evidence type="ECO:0000256" key="6">
    <source>
        <dbReference type="ARBA" id="ARBA00023242"/>
    </source>
</evidence>
<dbReference type="SMART" id="SM00271">
    <property type="entry name" value="DnaJ"/>
    <property type="match status" value="1"/>
</dbReference>
<evidence type="ECO:0000256" key="1">
    <source>
        <dbReference type="ARBA" id="ARBA00004123"/>
    </source>
</evidence>
<dbReference type="GO" id="GO:0005829">
    <property type="term" value="C:cytosol"/>
    <property type="evidence" value="ECO:0007669"/>
    <property type="project" value="TreeGrafter"/>
</dbReference>
<dbReference type="GO" id="GO:0017183">
    <property type="term" value="P:protein histidyl modification to diphthamide"/>
    <property type="evidence" value="ECO:0007669"/>
    <property type="project" value="InterPro"/>
</dbReference>
<comment type="subcellular location">
    <subcellularLocation>
        <location evidence="2">Cytoplasm</location>
    </subcellularLocation>
    <subcellularLocation>
        <location evidence="1">Nucleus</location>
    </subcellularLocation>
</comment>
<evidence type="ECO:0000256" key="5">
    <source>
        <dbReference type="ARBA" id="ARBA00023004"/>
    </source>
</evidence>
<dbReference type="InterPro" id="IPR001623">
    <property type="entry name" value="DnaJ_domain"/>
</dbReference>
<keyword evidence="6" id="KW-0539">Nucleus</keyword>
<dbReference type="InterPro" id="IPR007872">
    <property type="entry name" value="DPH_MB_dom"/>
</dbReference>
<evidence type="ECO:0000313" key="11">
    <source>
        <dbReference type="Proteomes" id="UP000655225"/>
    </source>
</evidence>
<keyword evidence="5" id="KW-0408">Iron</keyword>
<dbReference type="EMBL" id="JABCRI010000002">
    <property type="protein sequence ID" value="KAF8410036.1"/>
    <property type="molecule type" value="Genomic_DNA"/>
</dbReference>
<evidence type="ECO:0000256" key="7">
    <source>
        <dbReference type="SAM" id="MobiDB-lite"/>
    </source>
</evidence>
<dbReference type="InterPro" id="IPR036671">
    <property type="entry name" value="DPH_MB_sf"/>
</dbReference>
<evidence type="ECO:0000313" key="10">
    <source>
        <dbReference type="EMBL" id="KAF8410036.1"/>
    </source>
</evidence>
<dbReference type="GO" id="GO:0005634">
    <property type="term" value="C:nucleus"/>
    <property type="evidence" value="ECO:0007669"/>
    <property type="project" value="UniProtKB-SubCell"/>
</dbReference>
<name>A0A834ZMM8_TETSI</name>
<gene>
    <name evidence="10" type="ORF">HHK36_002556</name>
</gene>
<dbReference type="PRINTS" id="PR00625">
    <property type="entry name" value="JDOMAIN"/>
</dbReference>
<dbReference type="SUPFAM" id="SSF144217">
    <property type="entry name" value="CSL zinc finger"/>
    <property type="match status" value="1"/>
</dbReference>
<evidence type="ECO:0000256" key="3">
    <source>
        <dbReference type="ARBA" id="ARBA00006169"/>
    </source>
</evidence>
<dbReference type="PROSITE" id="PS50076">
    <property type="entry name" value="DNAJ_2"/>
    <property type="match status" value="1"/>
</dbReference>
<dbReference type="CDD" id="cd06257">
    <property type="entry name" value="DnaJ"/>
    <property type="match status" value="1"/>
</dbReference>
<dbReference type="GO" id="GO:0046872">
    <property type="term" value="F:metal ion binding"/>
    <property type="evidence" value="ECO:0007669"/>
    <property type="project" value="UniProtKB-KW"/>
</dbReference>
<feature type="compositionally biased region" description="Gly residues" evidence="7">
    <location>
        <begin position="217"/>
        <end position="228"/>
    </location>
</feature>
<dbReference type="Proteomes" id="UP000655225">
    <property type="component" value="Unassembled WGS sequence"/>
</dbReference>
<dbReference type="Gene3D" id="1.10.287.110">
    <property type="entry name" value="DnaJ domain"/>
    <property type="match status" value="1"/>
</dbReference>
<dbReference type="Pfam" id="PF05207">
    <property type="entry name" value="Zn_ribbon_CSL"/>
    <property type="match status" value="1"/>
</dbReference>
<comment type="caution">
    <text evidence="10">The sequence shown here is derived from an EMBL/GenBank/DDBJ whole genome shotgun (WGS) entry which is preliminary data.</text>
</comment>
<dbReference type="AlphaFoldDB" id="A0A834ZMM8"/>
<organism evidence="10 11">
    <name type="scientific">Tetracentron sinense</name>
    <name type="common">Spur-leaf</name>
    <dbReference type="NCBI Taxonomy" id="13715"/>
    <lineage>
        <taxon>Eukaryota</taxon>
        <taxon>Viridiplantae</taxon>
        <taxon>Streptophyta</taxon>
        <taxon>Embryophyta</taxon>
        <taxon>Tracheophyta</taxon>
        <taxon>Spermatophyta</taxon>
        <taxon>Magnoliopsida</taxon>
        <taxon>Trochodendrales</taxon>
        <taxon>Trochodendraceae</taxon>
        <taxon>Tetracentron</taxon>
    </lineage>
</organism>